<dbReference type="EMBL" id="JAPQKS010000002">
    <property type="protein sequence ID" value="KAJ5246102.1"/>
    <property type="molecule type" value="Genomic_DNA"/>
</dbReference>
<dbReference type="AlphaFoldDB" id="A0A9W9PIX9"/>
<dbReference type="Proteomes" id="UP001150941">
    <property type="component" value="Unassembled WGS sequence"/>
</dbReference>
<accession>A0A9W9PIX9</accession>
<proteinExistence type="predicted"/>
<organism evidence="1 2">
    <name type="scientific">Penicillium chermesinum</name>
    <dbReference type="NCBI Taxonomy" id="63820"/>
    <lineage>
        <taxon>Eukaryota</taxon>
        <taxon>Fungi</taxon>
        <taxon>Dikarya</taxon>
        <taxon>Ascomycota</taxon>
        <taxon>Pezizomycotina</taxon>
        <taxon>Eurotiomycetes</taxon>
        <taxon>Eurotiomycetidae</taxon>
        <taxon>Eurotiales</taxon>
        <taxon>Aspergillaceae</taxon>
        <taxon>Penicillium</taxon>
    </lineage>
</organism>
<sequence>MTAPRDSTVLAVSGTMTRSPRVRRTHPIHLVRGDPSGFTRLSVLRSTWGRLARLACQTARKHRKSSEMDIDRLEIAAATNSNRPQ</sequence>
<dbReference type="GeneID" id="83197685"/>
<comment type="caution">
    <text evidence="1">The sequence shown here is derived from an EMBL/GenBank/DDBJ whole genome shotgun (WGS) entry which is preliminary data.</text>
</comment>
<protein>
    <submittedName>
        <fullName evidence="1">Uncharacterized protein</fullName>
    </submittedName>
</protein>
<name>A0A9W9PIX9_9EURO</name>
<evidence type="ECO:0000313" key="1">
    <source>
        <dbReference type="EMBL" id="KAJ5246102.1"/>
    </source>
</evidence>
<reference evidence="1" key="1">
    <citation type="submission" date="2022-11" db="EMBL/GenBank/DDBJ databases">
        <authorList>
            <person name="Petersen C."/>
        </authorList>
    </citation>
    <scope>NUCLEOTIDE SEQUENCE</scope>
    <source>
        <strain evidence="1">IBT 19713</strain>
    </source>
</reference>
<reference evidence="1" key="2">
    <citation type="journal article" date="2023" name="IMA Fungus">
        <title>Comparative genomic study of the Penicillium genus elucidates a diverse pangenome and 15 lateral gene transfer events.</title>
        <authorList>
            <person name="Petersen C."/>
            <person name="Sorensen T."/>
            <person name="Nielsen M.R."/>
            <person name="Sondergaard T.E."/>
            <person name="Sorensen J.L."/>
            <person name="Fitzpatrick D.A."/>
            <person name="Frisvad J.C."/>
            <person name="Nielsen K.L."/>
        </authorList>
    </citation>
    <scope>NUCLEOTIDE SEQUENCE</scope>
    <source>
        <strain evidence="1">IBT 19713</strain>
    </source>
</reference>
<dbReference type="RefSeq" id="XP_058333523.1">
    <property type="nucleotide sequence ID" value="XM_058470382.1"/>
</dbReference>
<keyword evidence="2" id="KW-1185">Reference proteome</keyword>
<gene>
    <name evidence="1" type="ORF">N7468_001085</name>
</gene>
<evidence type="ECO:0000313" key="2">
    <source>
        <dbReference type="Proteomes" id="UP001150941"/>
    </source>
</evidence>